<name>A0A9J6DI91_RHIMP</name>
<reference evidence="1" key="1">
    <citation type="journal article" date="2020" name="Cell">
        <title>Large-Scale Comparative Analyses of Tick Genomes Elucidate Their Genetic Diversity and Vector Capacities.</title>
        <authorList>
            <consortium name="Tick Genome and Microbiome Consortium (TIGMIC)"/>
            <person name="Jia N."/>
            <person name="Wang J."/>
            <person name="Shi W."/>
            <person name="Du L."/>
            <person name="Sun Y."/>
            <person name="Zhan W."/>
            <person name="Jiang J.F."/>
            <person name="Wang Q."/>
            <person name="Zhang B."/>
            <person name="Ji P."/>
            <person name="Bell-Sakyi L."/>
            <person name="Cui X.M."/>
            <person name="Yuan T.T."/>
            <person name="Jiang B.G."/>
            <person name="Yang W.F."/>
            <person name="Lam T.T."/>
            <person name="Chang Q.C."/>
            <person name="Ding S.J."/>
            <person name="Wang X.J."/>
            <person name="Zhu J.G."/>
            <person name="Ruan X.D."/>
            <person name="Zhao L."/>
            <person name="Wei J.T."/>
            <person name="Ye R.Z."/>
            <person name="Que T.C."/>
            <person name="Du C.H."/>
            <person name="Zhou Y.H."/>
            <person name="Cheng J.X."/>
            <person name="Dai P.F."/>
            <person name="Guo W.B."/>
            <person name="Han X.H."/>
            <person name="Huang E.J."/>
            <person name="Li L.F."/>
            <person name="Wei W."/>
            <person name="Gao Y.C."/>
            <person name="Liu J.Z."/>
            <person name="Shao H.Z."/>
            <person name="Wang X."/>
            <person name="Wang C.C."/>
            <person name="Yang T.C."/>
            <person name="Huo Q.B."/>
            <person name="Li W."/>
            <person name="Chen H.Y."/>
            <person name="Chen S.E."/>
            <person name="Zhou L.G."/>
            <person name="Ni X.B."/>
            <person name="Tian J.H."/>
            <person name="Sheng Y."/>
            <person name="Liu T."/>
            <person name="Pan Y.S."/>
            <person name="Xia L.Y."/>
            <person name="Li J."/>
            <person name="Zhao F."/>
            <person name="Cao W.C."/>
        </authorList>
    </citation>
    <scope>NUCLEOTIDE SEQUENCE</scope>
    <source>
        <strain evidence="1">Rmic-2018</strain>
    </source>
</reference>
<dbReference type="AlphaFoldDB" id="A0A9J6DI91"/>
<dbReference type="GO" id="GO:0005737">
    <property type="term" value="C:cytoplasm"/>
    <property type="evidence" value="ECO:0007669"/>
    <property type="project" value="TreeGrafter"/>
</dbReference>
<evidence type="ECO:0000313" key="1">
    <source>
        <dbReference type="EMBL" id="KAH8021638.1"/>
    </source>
</evidence>
<dbReference type="PANTHER" id="PTHR21439:SF0">
    <property type="entry name" value="PROTEIN OSCP1"/>
    <property type="match status" value="1"/>
</dbReference>
<gene>
    <name evidence="1" type="ORF">HPB51_016034</name>
</gene>
<dbReference type="Proteomes" id="UP000821866">
    <property type="component" value="Chromosome 7"/>
</dbReference>
<dbReference type="EMBL" id="JABSTU010000009">
    <property type="protein sequence ID" value="KAH8021638.1"/>
    <property type="molecule type" value="Genomic_DNA"/>
</dbReference>
<sequence length="108" mass="11738">MALRALPLLYVNMGGEMLYILSQRLKAQRIDADKAQRGTCRFPGGGSTRFGSLSARSVACFPCSAPQTDRNGPPLLDRDFTYRSCGRCSAASLHKTRLLSPTQSAVDN</sequence>
<reference evidence="1" key="2">
    <citation type="submission" date="2021-09" db="EMBL/GenBank/DDBJ databases">
        <authorList>
            <person name="Jia N."/>
            <person name="Wang J."/>
            <person name="Shi W."/>
            <person name="Du L."/>
            <person name="Sun Y."/>
            <person name="Zhan W."/>
            <person name="Jiang J."/>
            <person name="Wang Q."/>
            <person name="Zhang B."/>
            <person name="Ji P."/>
            <person name="Sakyi L.B."/>
            <person name="Cui X."/>
            <person name="Yuan T."/>
            <person name="Jiang B."/>
            <person name="Yang W."/>
            <person name="Lam T.T.-Y."/>
            <person name="Chang Q."/>
            <person name="Ding S."/>
            <person name="Wang X."/>
            <person name="Zhu J."/>
            <person name="Ruan X."/>
            <person name="Zhao L."/>
            <person name="Wei J."/>
            <person name="Que T."/>
            <person name="Du C."/>
            <person name="Cheng J."/>
            <person name="Dai P."/>
            <person name="Han X."/>
            <person name="Huang E."/>
            <person name="Gao Y."/>
            <person name="Liu J."/>
            <person name="Shao H."/>
            <person name="Ye R."/>
            <person name="Li L."/>
            <person name="Wei W."/>
            <person name="Wang X."/>
            <person name="Wang C."/>
            <person name="Huo Q."/>
            <person name="Li W."/>
            <person name="Guo W."/>
            <person name="Chen H."/>
            <person name="Chen S."/>
            <person name="Zhou L."/>
            <person name="Zhou L."/>
            <person name="Ni X."/>
            <person name="Tian J."/>
            <person name="Zhou Y."/>
            <person name="Sheng Y."/>
            <person name="Liu T."/>
            <person name="Pan Y."/>
            <person name="Xia L."/>
            <person name="Li J."/>
            <person name="Zhao F."/>
            <person name="Cao W."/>
        </authorList>
    </citation>
    <scope>NUCLEOTIDE SEQUENCE</scope>
    <source>
        <strain evidence="1">Rmic-2018</strain>
        <tissue evidence="1">Larvae</tissue>
    </source>
</reference>
<dbReference type="PANTHER" id="PTHR21439">
    <property type="entry name" value="OXIDORED-NITRO DOMAIN-CONTAINING PROTEIN"/>
    <property type="match status" value="1"/>
</dbReference>
<proteinExistence type="predicted"/>
<keyword evidence="2" id="KW-1185">Reference proteome</keyword>
<evidence type="ECO:0000313" key="2">
    <source>
        <dbReference type="Proteomes" id="UP000821866"/>
    </source>
</evidence>
<organism evidence="1 2">
    <name type="scientific">Rhipicephalus microplus</name>
    <name type="common">Cattle tick</name>
    <name type="synonym">Boophilus microplus</name>
    <dbReference type="NCBI Taxonomy" id="6941"/>
    <lineage>
        <taxon>Eukaryota</taxon>
        <taxon>Metazoa</taxon>
        <taxon>Ecdysozoa</taxon>
        <taxon>Arthropoda</taxon>
        <taxon>Chelicerata</taxon>
        <taxon>Arachnida</taxon>
        <taxon>Acari</taxon>
        <taxon>Parasitiformes</taxon>
        <taxon>Ixodida</taxon>
        <taxon>Ixodoidea</taxon>
        <taxon>Ixodidae</taxon>
        <taxon>Rhipicephalinae</taxon>
        <taxon>Rhipicephalus</taxon>
        <taxon>Boophilus</taxon>
    </lineage>
</organism>
<comment type="caution">
    <text evidence="1">The sequence shown here is derived from an EMBL/GenBank/DDBJ whole genome shotgun (WGS) entry which is preliminary data.</text>
</comment>
<dbReference type="InterPro" id="IPR019332">
    <property type="entry name" value="OSCP1"/>
</dbReference>
<protein>
    <submittedName>
        <fullName evidence="1">Uncharacterized protein</fullName>
    </submittedName>
</protein>
<accession>A0A9J6DI91</accession>
<dbReference type="GO" id="GO:0005886">
    <property type="term" value="C:plasma membrane"/>
    <property type="evidence" value="ECO:0007669"/>
    <property type="project" value="TreeGrafter"/>
</dbReference>